<feature type="region of interest" description="Disordered" evidence="2">
    <location>
        <begin position="163"/>
        <end position="206"/>
    </location>
</feature>
<dbReference type="GO" id="GO:0009166">
    <property type="term" value="P:nucleotide catabolic process"/>
    <property type="evidence" value="ECO:0007669"/>
    <property type="project" value="InterPro"/>
</dbReference>
<gene>
    <name evidence="7" type="ORF">FHS75_003199</name>
</gene>
<comment type="caution">
    <text evidence="7">The sequence shown here is derived from an EMBL/GenBank/DDBJ whole genome shotgun (WGS) entry which is preliminary data.</text>
</comment>
<dbReference type="GO" id="GO:0016787">
    <property type="term" value="F:hydrolase activity"/>
    <property type="evidence" value="ECO:0007669"/>
    <property type="project" value="InterPro"/>
</dbReference>
<dbReference type="Pfam" id="PF05787">
    <property type="entry name" value="PhoX"/>
    <property type="match status" value="1"/>
</dbReference>
<dbReference type="InterPro" id="IPR044016">
    <property type="entry name" value="Big_13"/>
</dbReference>
<dbReference type="InterPro" id="IPR014755">
    <property type="entry name" value="Cu-Rt/internalin_Ig-like"/>
</dbReference>
<dbReference type="RefSeq" id="WP_179408656.1">
    <property type="nucleotide sequence ID" value="NZ_BMGF01000010.1"/>
</dbReference>
<reference evidence="7 8" key="1">
    <citation type="submission" date="2020-07" db="EMBL/GenBank/DDBJ databases">
        <title>Genomic Encyclopedia of Type Strains, Phase IV (KMG-IV): sequencing the most valuable type-strain genomes for metagenomic binning, comparative biology and taxonomic classification.</title>
        <authorList>
            <person name="Goeker M."/>
        </authorList>
    </citation>
    <scope>NUCLEOTIDE SEQUENCE [LARGE SCALE GENOMIC DNA]</scope>
    <source>
        <strain evidence="7 8">DSM 29043</strain>
    </source>
</reference>
<feature type="domain" description="Bacterial Ig-like" evidence="5">
    <location>
        <begin position="292"/>
        <end position="383"/>
    </location>
</feature>
<dbReference type="InterPro" id="IPR029052">
    <property type="entry name" value="Metallo-depent_PP-like"/>
</dbReference>
<dbReference type="Gene3D" id="2.130.10.10">
    <property type="entry name" value="YVTN repeat-like/Quinoprotein amine dehydrogenase"/>
    <property type="match status" value="2"/>
</dbReference>
<feature type="compositionally biased region" description="Gly residues" evidence="2">
    <location>
        <begin position="172"/>
        <end position="181"/>
    </location>
</feature>
<dbReference type="InterPro" id="IPR015943">
    <property type="entry name" value="WD40/YVTN_repeat-like_dom_sf"/>
</dbReference>
<dbReference type="Pfam" id="PF19077">
    <property type="entry name" value="Big_13"/>
    <property type="match status" value="2"/>
</dbReference>
<dbReference type="NCBIfam" id="NF033510">
    <property type="entry name" value="Ca_tandemer"/>
    <property type="match status" value="3"/>
</dbReference>
<evidence type="ECO:0000313" key="8">
    <source>
        <dbReference type="Proteomes" id="UP000522081"/>
    </source>
</evidence>
<feature type="domain" description="Choice-of-anchor I" evidence="6">
    <location>
        <begin position="599"/>
        <end position="842"/>
    </location>
</feature>
<feature type="domain" description="5'-Nucleotidase C-terminal" evidence="3">
    <location>
        <begin position="2009"/>
        <end position="2169"/>
    </location>
</feature>
<dbReference type="Pfam" id="PF02872">
    <property type="entry name" value="5_nucleotid_C"/>
    <property type="match status" value="1"/>
</dbReference>
<evidence type="ECO:0000313" key="7">
    <source>
        <dbReference type="EMBL" id="NYH96848.1"/>
    </source>
</evidence>
<dbReference type="InterPro" id="IPR013783">
    <property type="entry name" value="Ig-like_fold"/>
</dbReference>
<dbReference type="SUPFAM" id="SSF55816">
    <property type="entry name" value="5'-nucleotidase (syn. UDP-sugar hydrolase), C-terminal domain"/>
    <property type="match status" value="1"/>
</dbReference>
<feature type="region of interest" description="Disordered" evidence="2">
    <location>
        <begin position="1526"/>
        <end position="1546"/>
    </location>
</feature>
<dbReference type="InterPro" id="IPR041498">
    <property type="entry name" value="Big_6"/>
</dbReference>
<dbReference type="Pfam" id="PF22494">
    <property type="entry name" value="choice_anch_I"/>
    <property type="match status" value="2"/>
</dbReference>
<dbReference type="Gene3D" id="2.60.40.1220">
    <property type="match status" value="1"/>
</dbReference>
<dbReference type="InterPro" id="IPR011048">
    <property type="entry name" value="Haem_d1_sf"/>
</dbReference>
<evidence type="ECO:0000259" key="6">
    <source>
        <dbReference type="Pfam" id="PF22494"/>
    </source>
</evidence>
<dbReference type="InterPro" id="IPR036907">
    <property type="entry name" value="5'-Nucleotdase_C_sf"/>
</dbReference>
<dbReference type="Pfam" id="PF17936">
    <property type="entry name" value="Big_6"/>
    <property type="match status" value="1"/>
</dbReference>
<accession>A0A7Y9Y0Q9</accession>
<evidence type="ECO:0000259" key="3">
    <source>
        <dbReference type="Pfam" id="PF02872"/>
    </source>
</evidence>
<evidence type="ECO:0000259" key="5">
    <source>
        <dbReference type="Pfam" id="PF19077"/>
    </source>
</evidence>
<sequence length="2308" mass="238952">MAILIRIVSADGKHQISKVVKSLPARLAVPEGAKVEAIDQETGREIEIAREQVLELAGEGRDSEAARDARGEAGLIVEEGADWAQTEANLSDLAGEGESLEGGLATAAFAEAGAEAATYSYGLQSGDDYGDDGGLFGGSNALLFGLLGAAAIAVAVVLITDDDDDEDDIDGGDGGGDGGGDTDAPDAPAGLDLAAGDDTGASDSDNVTSITNGLTFTGTAEAGSTVELFDGGASLGTTTAGDDGSFTIDVDLAEGDHSLTATATDAAGNTSAASAALDVTVDATAGDAPAGLDLDTASDDGEFDDDDLVTDGQGLVIGGTAEPGTTVELFNGSNSLGTTTAGDDGVFSFTVNLPDGANDLTAVATDTAGNVTAASAPLTVTVDSSAPAAPVSLTLDPADDDGANDGVTDQTDGLTITGTAEAGSTVELFDGSTSLGTTTAGSDGSFSFDVDLDPGTRTITAIATDANGNVGAASAPLTLDIGSAPRLVNTTVDGDGTVVTLYFDEQLDMDSVPDASDFSVDMDGDIAVESVQVLGNRVVLNLESPVDGDATVSYDGDAITDAAGNATAAFADLALQQGVSVMASNAVGLGRTETIELNGAEISAFDPETNRIFVTGSDGVQVIQLDDNLGMTLLGEISVGTNNITSVAVSNGILAVAVVADDKTQPGDVYFISTSADVGEAAVLGSIEVGSLPDMVTFTPDGSKVLVANEAELDEDGNDPVGSISIIDISNGIGAATVETAGFEAFNDQIDALKAAGVRLFAGEEGFEDTTVAQDLEPEYIAVSPDGTTAMVTLQENNAVAIVDIATATVVSVQPLGLKSFDGLLADFSDRDGGIDIDAGALQDDMAMLDGQNGYFAKALFTVGETLDSGYTPPGVMDGIGATLIDENTVRVFVNHELAAGDGYAFELANGTELTGSRVSYFDIDKTTMEIVDGGLAFDTVYDSAGNVVTDNSFSINPGDAGTNGFDRFCSASLFEADTFGDGRGLADTIFFTGEETGGNFNAIGGVEWALDIDSGELWALPSFGHGAWENVTQLDTGTTTHVAFILSDDTSPFDADGDDEPEGAPLFLYVGEKDSDPEAGFLARNGLDDGQLFVWVPDDGDNDPSSFSGQGSSSAGEWVLVDNSRNEAMASDDGSTGFDQFGYPTQRNLWSQAEDLGAFAFSRPEDVATNPENPSEFVLASTGAPGAFDDADQVGEIYTMDVQFSIVPAPGLPGDPVTYDIGATGSLEILYDGDADPDQALRSPDNLEWSPDGFIYVQEDKAFDDVFEAGDRANTNEAGIVRIDPADGSVVRIANIDRSVLLPEGAVDEAPDVPGHWESSGILDVSALFDRPAGSLFIADVQAHGIDDQNRFDVEGDAARIVDGDLKEGGQLVFLFNEEATTDTFPTSGNAGVFGQFMPDAIASYTGADGMTYYVIANEGDDRDDFLPGFLDGFEESQRVDDLTLDPTAFPNADVLQQDDELGRLGVSQAPGNDGDLDGDGDIDRLLAYGGRSFSILDSNGNIVFDSGSQIEEFVAMGGLYDEDTNTGAFDDGRSDNKGPEPEGVTTGVFGDSVLAFIALERGGGGVMVYDVTDPTDVVFVQYLRGMDDISPEGLAYVSAADSPTGDAFLIVANEESETLSLFELTEPGTYTLQLLHFADAEAGLLASQTAPNLAALVDAFEDDYANTVILAGGDNFLPGPFLAAGADPSINDVLPDGDVQGRVDIAIHNAIGVQASTIGNHEFDLGSRGLRDVIGPDGDYAGTMFPYLSANLDFSGDGDLNRFFEETLGDDDLEFASDLDNAIVPSAVIEENGELIGLVGATTQVLARISSPSGTVVDGNPGDDDMELLAQQLQPYIDDLRDQGVDKIIVMAHLQQIENEIALAPLLEGVDIILAAGSNTRLGDADDEAVAFPGHEADFADTYPILTQGADGAPTLIVNTDNEYTYLGRLVVEFDENGEIVVDRLDDYSTVNGAYASTEANVADAWGTTVENLDATAFAEGTKGSEVLRLTDAVQDIIDAKSGNVFGFSTVYLEGARAIVRSEETNLGNLTADANADAAREALGLDDDVAVVAIKNGGGIRSQIGTVSGTGDDVVFGPNPDNEISQLDIENSLRFDNGLVVFEATPEQLLNLLNSPNAFNPGNGGFLQTSGIQVSYDPGADAGMRVVDVALVDANGNKTAIVDDGEVLDSAPDVINMVILDFTARQDGDGYQVAENGSNFRYILEDYSLSDPLGVIDNPDSDDPDNILVDTNSFDGEVLGEQEALADYLLENYGTLETAYDIEDTDQEFDERIQNIEVREDTVLDGVSAAMAAMSIEADAAAFVIG</sequence>
<dbReference type="PANTHER" id="PTHR46928:SF1">
    <property type="entry name" value="MESENCHYME-SPECIFIC CELL SURFACE GLYCOPROTEIN"/>
    <property type="match status" value="1"/>
</dbReference>
<feature type="compositionally biased region" description="Basic and acidic residues" evidence="2">
    <location>
        <begin position="1532"/>
        <end position="1542"/>
    </location>
</feature>
<dbReference type="Gene3D" id="3.60.21.10">
    <property type="match status" value="1"/>
</dbReference>
<dbReference type="SUPFAM" id="SSF51004">
    <property type="entry name" value="C-terminal (heme d1) domain of cytochrome cd1-nitrite reductase"/>
    <property type="match status" value="1"/>
</dbReference>
<organism evidence="7 8">
    <name type="scientific">Novosphingobium marinum</name>
    <dbReference type="NCBI Taxonomy" id="1514948"/>
    <lineage>
        <taxon>Bacteria</taxon>
        <taxon>Pseudomonadati</taxon>
        <taxon>Pseudomonadota</taxon>
        <taxon>Alphaproteobacteria</taxon>
        <taxon>Sphingomonadales</taxon>
        <taxon>Sphingomonadaceae</taxon>
        <taxon>Novosphingobium</taxon>
    </lineage>
</organism>
<evidence type="ECO:0000259" key="4">
    <source>
        <dbReference type="Pfam" id="PF17936"/>
    </source>
</evidence>
<dbReference type="InterPro" id="IPR055188">
    <property type="entry name" value="Choice_anch_I"/>
</dbReference>
<protein>
    <submittedName>
        <fullName evidence="7">2',3'-cyclic-nucleotide 2'-phosphodiesterase (5'-nucleotidase family)</fullName>
    </submittedName>
</protein>
<keyword evidence="1" id="KW-0732">Signal</keyword>
<dbReference type="InterPro" id="IPR008334">
    <property type="entry name" value="5'-Nucleotdase_C"/>
</dbReference>
<dbReference type="PANTHER" id="PTHR46928">
    <property type="entry name" value="MESENCHYME-SPECIFIC CELL SURFACE GLYCOPROTEIN"/>
    <property type="match status" value="1"/>
</dbReference>
<feature type="domain" description="Bacterial Ig-like" evidence="5">
    <location>
        <begin position="190"/>
        <end position="282"/>
    </location>
</feature>
<dbReference type="SUPFAM" id="SSF56300">
    <property type="entry name" value="Metallo-dependent phosphatases"/>
    <property type="match status" value="1"/>
</dbReference>
<dbReference type="Gene3D" id="2.60.40.10">
    <property type="entry name" value="Immunoglobulins"/>
    <property type="match status" value="3"/>
</dbReference>
<evidence type="ECO:0000256" key="1">
    <source>
        <dbReference type="ARBA" id="ARBA00022729"/>
    </source>
</evidence>
<dbReference type="Gene3D" id="3.90.780.10">
    <property type="entry name" value="5'-Nucleotidase, C-terminal domain"/>
    <property type="match status" value="1"/>
</dbReference>
<keyword evidence="8" id="KW-1185">Reference proteome</keyword>
<feature type="compositionally biased region" description="Low complexity" evidence="2">
    <location>
        <begin position="185"/>
        <end position="205"/>
    </location>
</feature>
<feature type="domain" description="Choice-of-anchor I" evidence="6">
    <location>
        <begin position="1389"/>
        <end position="1626"/>
    </location>
</feature>
<dbReference type="Proteomes" id="UP000522081">
    <property type="component" value="Unassembled WGS sequence"/>
</dbReference>
<name>A0A7Y9Y0Q9_9SPHN</name>
<evidence type="ECO:0000256" key="2">
    <source>
        <dbReference type="SAM" id="MobiDB-lite"/>
    </source>
</evidence>
<feature type="domain" description="Bacterial Ig" evidence="4">
    <location>
        <begin position="410"/>
        <end position="474"/>
    </location>
</feature>
<proteinExistence type="predicted"/>
<dbReference type="InterPro" id="IPR008557">
    <property type="entry name" value="PhoX"/>
</dbReference>
<dbReference type="InterPro" id="IPR052956">
    <property type="entry name" value="Mesenchyme-surface_protein"/>
</dbReference>
<dbReference type="EMBL" id="JACBZF010000008">
    <property type="protein sequence ID" value="NYH96848.1"/>
    <property type="molecule type" value="Genomic_DNA"/>
</dbReference>